<feature type="domain" description="Peptidoglycan binding-like" evidence="3">
    <location>
        <begin position="21"/>
        <end position="76"/>
    </location>
</feature>
<dbReference type="Proteomes" id="UP000005824">
    <property type="component" value="Unassembled WGS sequence"/>
</dbReference>
<evidence type="ECO:0000256" key="2">
    <source>
        <dbReference type="SAM" id="SignalP"/>
    </source>
</evidence>
<comment type="caution">
    <text evidence="4">The sequence shown here is derived from an EMBL/GenBank/DDBJ whole genome shotgun (WGS) entry which is preliminary data.</text>
</comment>
<feature type="chain" id="PRO_5002803118" evidence="2">
    <location>
        <begin position="21"/>
        <end position="285"/>
    </location>
</feature>
<dbReference type="EMBL" id="ABVL01000010">
    <property type="protein sequence ID" value="EDY18806.1"/>
    <property type="molecule type" value="Genomic_DNA"/>
</dbReference>
<keyword evidence="5" id="KW-1185">Reference proteome</keyword>
<accession>B4D3H6</accession>
<dbReference type="AlphaFoldDB" id="B4D3H6"/>
<dbReference type="RefSeq" id="WP_006980789.1">
    <property type="nucleotide sequence ID" value="NZ_ABVL01000010.1"/>
</dbReference>
<dbReference type="STRING" id="497964.CfE428DRAFT_3464"/>
<sequence precursor="true">MKTKLVCVLATLALVVSASADDQVRNAQTELKSLGFYYGEANGQSSAEWAFAIRRYQIRNGLEVTGALNHETLAALGMVAANNKPKKSAPPPPNMEDVAPPKPANTTKAQPPTDLRRDPSVEQSDKDFLQREENKVRNRDRTAADYSDPGPQPSAPPPPPRSPAVVAPPAPLDAPSADFPVLFAGTPFANAPVTVQRDTLRRAQGVLAERGYYRDVIDGLPGPATEEALLGYQRSERLTLTGRLDMDTLNDLRLLPRDNRDSGVRFGFELHIPNHVFRGVWVDRR</sequence>
<evidence type="ECO:0000256" key="1">
    <source>
        <dbReference type="SAM" id="MobiDB-lite"/>
    </source>
</evidence>
<name>B4D3H6_9BACT</name>
<feature type="region of interest" description="Disordered" evidence="1">
    <location>
        <begin position="83"/>
        <end position="171"/>
    </location>
</feature>
<evidence type="ECO:0000313" key="5">
    <source>
        <dbReference type="Proteomes" id="UP000005824"/>
    </source>
</evidence>
<feature type="domain" description="Peptidoglycan binding-like" evidence="3">
    <location>
        <begin position="198"/>
        <end position="250"/>
    </location>
</feature>
<dbReference type="eggNOG" id="COG4249">
    <property type="taxonomic scope" value="Bacteria"/>
</dbReference>
<gene>
    <name evidence="4" type="ORF">CfE428DRAFT_3464</name>
</gene>
<dbReference type="InterPro" id="IPR036365">
    <property type="entry name" value="PGBD-like_sf"/>
</dbReference>
<organism evidence="4 5">
    <name type="scientific">Chthoniobacter flavus Ellin428</name>
    <dbReference type="NCBI Taxonomy" id="497964"/>
    <lineage>
        <taxon>Bacteria</taxon>
        <taxon>Pseudomonadati</taxon>
        <taxon>Verrucomicrobiota</taxon>
        <taxon>Spartobacteria</taxon>
        <taxon>Chthoniobacterales</taxon>
        <taxon>Chthoniobacteraceae</taxon>
        <taxon>Chthoniobacter</taxon>
    </lineage>
</organism>
<dbReference type="Pfam" id="PF01471">
    <property type="entry name" value="PG_binding_1"/>
    <property type="match status" value="2"/>
</dbReference>
<feature type="compositionally biased region" description="Pro residues" evidence="1">
    <location>
        <begin position="150"/>
        <end position="171"/>
    </location>
</feature>
<feature type="compositionally biased region" description="Basic and acidic residues" evidence="1">
    <location>
        <begin position="114"/>
        <end position="143"/>
    </location>
</feature>
<dbReference type="InParanoid" id="B4D3H6"/>
<dbReference type="InterPro" id="IPR002477">
    <property type="entry name" value="Peptidoglycan-bd-like"/>
</dbReference>
<evidence type="ECO:0000259" key="3">
    <source>
        <dbReference type="Pfam" id="PF01471"/>
    </source>
</evidence>
<dbReference type="SUPFAM" id="SSF47090">
    <property type="entry name" value="PGBD-like"/>
    <property type="match status" value="2"/>
</dbReference>
<feature type="signal peptide" evidence="2">
    <location>
        <begin position="1"/>
        <end position="20"/>
    </location>
</feature>
<proteinExistence type="predicted"/>
<dbReference type="InterPro" id="IPR036366">
    <property type="entry name" value="PGBDSf"/>
</dbReference>
<reference evidence="4 5" key="1">
    <citation type="journal article" date="2011" name="J. Bacteriol.">
        <title>Genome sequence of Chthoniobacter flavus Ellin428, an aerobic heterotrophic soil bacterium.</title>
        <authorList>
            <person name="Kant R."/>
            <person name="van Passel M.W."/>
            <person name="Palva A."/>
            <person name="Lucas S."/>
            <person name="Lapidus A."/>
            <person name="Glavina Del Rio T."/>
            <person name="Dalin E."/>
            <person name="Tice H."/>
            <person name="Bruce D."/>
            <person name="Goodwin L."/>
            <person name="Pitluck S."/>
            <person name="Larimer F.W."/>
            <person name="Land M.L."/>
            <person name="Hauser L."/>
            <person name="Sangwan P."/>
            <person name="de Vos W.M."/>
            <person name="Janssen P.H."/>
            <person name="Smidt H."/>
        </authorList>
    </citation>
    <scope>NUCLEOTIDE SEQUENCE [LARGE SCALE GENOMIC DNA]</scope>
    <source>
        <strain evidence="4 5">Ellin428</strain>
    </source>
</reference>
<keyword evidence="2" id="KW-0732">Signal</keyword>
<dbReference type="Gene3D" id="1.10.101.10">
    <property type="entry name" value="PGBD-like superfamily/PGBD"/>
    <property type="match status" value="2"/>
</dbReference>
<evidence type="ECO:0000313" key="4">
    <source>
        <dbReference type="EMBL" id="EDY18806.1"/>
    </source>
</evidence>
<protein>
    <submittedName>
        <fullName evidence="4">Peptidoglycan-binding domain 1 protein</fullName>
    </submittedName>
</protein>